<dbReference type="InterPro" id="IPR016193">
    <property type="entry name" value="Cytidine_deaminase-like"/>
</dbReference>
<dbReference type="EMBL" id="VFPQ01000001">
    <property type="protein sequence ID" value="TQM76305.1"/>
    <property type="molecule type" value="Genomic_DNA"/>
</dbReference>
<comment type="caution">
    <text evidence="1">The sequence shown here is derived from an EMBL/GenBank/DDBJ whole genome shotgun (WGS) entry which is preliminary data.</text>
</comment>
<dbReference type="SUPFAM" id="SSF53927">
    <property type="entry name" value="Cytidine deaminase-like"/>
    <property type="match status" value="1"/>
</dbReference>
<keyword evidence="2" id="KW-1185">Reference proteome</keyword>
<dbReference type="RefSeq" id="WP_142260206.1">
    <property type="nucleotide sequence ID" value="NZ_BMPV01000001.1"/>
</dbReference>
<evidence type="ECO:0008006" key="3">
    <source>
        <dbReference type="Google" id="ProtNLM"/>
    </source>
</evidence>
<accession>A0A543J0F2</accession>
<evidence type="ECO:0000313" key="2">
    <source>
        <dbReference type="Proteomes" id="UP000319213"/>
    </source>
</evidence>
<dbReference type="Proteomes" id="UP000319213">
    <property type="component" value="Unassembled WGS sequence"/>
</dbReference>
<evidence type="ECO:0000313" key="1">
    <source>
        <dbReference type="EMBL" id="TQM76305.1"/>
    </source>
</evidence>
<dbReference type="OrthoDB" id="3392994at2"/>
<dbReference type="Gene3D" id="3.40.140.10">
    <property type="entry name" value="Cytidine Deaminase, domain 2"/>
    <property type="match status" value="1"/>
</dbReference>
<dbReference type="GO" id="GO:0003824">
    <property type="term" value="F:catalytic activity"/>
    <property type="evidence" value="ECO:0007669"/>
    <property type="project" value="InterPro"/>
</dbReference>
<proteinExistence type="predicted"/>
<reference evidence="1 2" key="1">
    <citation type="submission" date="2019-06" db="EMBL/GenBank/DDBJ databases">
        <title>Sequencing the genomes of 1000 actinobacteria strains.</title>
        <authorList>
            <person name="Klenk H.-P."/>
        </authorList>
    </citation>
    <scope>NUCLEOTIDE SEQUENCE [LARGE SCALE GENOMIC DNA]</scope>
    <source>
        <strain evidence="1 2">DSM 43186</strain>
    </source>
</reference>
<name>A0A543J0F2_9ACTN</name>
<organism evidence="1 2">
    <name type="scientific">Thermopolyspora flexuosa</name>
    <dbReference type="NCBI Taxonomy" id="103836"/>
    <lineage>
        <taxon>Bacteria</taxon>
        <taxon>Bacillati</taxon>
        <taxon>Actinomycetota</taxon>
        <taxon>Actinomycetes</taxon>
        <taxon>Streptosporangiales</taxon>
        <taxon>Streptosporangiaceae</taxon>
        <taxon>Thermopolyspora</taxon>
    </lineage>
</organism>
<protein>
    <recommendedName>
        <fullName evidence="3">Cytidine deaminase</fullName>
    </recommendedName>
</protein>
<sequence length="112" mass="11480">MTEATLDPEDNKLVVLARATRARNGTAEGAAVRDEIGRTYTASEVNLPSLTLTAVQAAVVMAACSGARSLEAAALVTEADAPSEADLRAVRDMSAGALFLAAPDGTVKGRHV</sequence>
<gene>
    <name evidence="1" type="ORF">FHX40_3038</name>
</gene>
<dbReference type="AlphaFoldDB" id="A0A543J0F2"/>